<feature type="transmembrane region" description="Helical" evidence="1">
    <location>
        <begin position="31"/>
        <end position="51"/>
    </location>
</feature>
<dbReference type="Proteomes" id="UP001341840">
    <property type="component" value="Unassembled WGS sequence"/>
</dbReference>
<evidence type="ECO:0000256" key="1">
    <source>
        <dbReference type="SAM" id="Phobius"/>
    </source>
</evidence>
<organism evidence="2 3">
    <name type="scientific">Stylosanthes scabra</name>
    <dbReference type="NCBI Taxonomy" id="79078"/>
    <lineage>
        <taxon>Eukaryota</taxon>
        <taxon>Viridiplantae</taxon>
        <taxon>Streptophyta</taxon>
        <taxon>Embryophyta</taxon>
        <taxon>Tracheophyta</taxon>
        <taxon>Spermatophyta</taxon>
        <taxon>Magnoliopsida</taxon>
        <taxon>eudicotyledons</taxon>
        <taxon>Gunneridae</taxon>
        <taxon>Pentapetalae</taxon>
        <taxon>rosids</taxon>
        <taxon>fabids</taxon>
        <taxon>Fabales</taxon>
        <taxon>Fabaceae</taxon>
        <taxon>Papilionoideae</taxon>
        <taxon>50 kb inversion clade</taxon>
        <taxon>dalbergioids sensu lato</taxon>
        <taxon>Dalbergieae</taxon>
        <taxon>Pterocarpus clade</taxon>
        <taxon>Stylosanthes</taxon>
    </lineage>
</organism>
<keyword evidence="1" id="KW-1133">Transmembrane helix</keyword>
<gene>
    <name evidence="2" type="ORF">PIB30_067891</name>
</gene>
<accession>A0ABU6SP99</accession>
<protein>
    <submittedName>
        <fullName evidence="2">Uncharacterized protein</fullName>
    </submittedName>
</protein>
<reference evidence="2 3" key="1">
    <citation type="journal article" date="2023" name="Plants (Basel)">
        <title>Bridging the Gap: Combining Genomics and Transcriptomics Approaches to Understand Stylosanthes scabra, an Orphan Legume from the Brazilian Caatinga.</title>
        <authorList>
            <person name="Ferreira-Neto J.R.C."/>
            <person name="da Silva M.D."/>
            <person name="Binneck E."/>
            <person name="de Melo N.F."/>
            <person name="da Silva R.H."/>
            <person name="de Melo A.L.T.M."/>
            <person name="Pandolfi V."/>
            <person name="Bustamante F.O."/>
            <person name="Brasileiro-Vidal A.C."/>
            <person name="Benko-Iseppon A.M."/>
        </authorList>
    </citation>
    <scope>NUCLEOTIDE SEQUENCE [LARGE SCALE GENOMIC DNA]</scope>
    <source>
        <tissue evidence="2">Leaves</tissue>
    </source>
</reference>
<name>A0ABU6SP99_9FABA</name>
<proteinExistence type="predicted"/>
<keyword evidence="1" id="KW-0472">Membrane</keyword>
<evidence type="ECO:0000313" key="3">
    <source>
        <dbReference type="Proteomes" id="UP001341840"/>
    </source>
</evidence>
<keyword evidence="3" id="KW-1185">Reference proteome</keyword>
<dbReference type="EMBL" id="JASCZI010061132">
    <property type="protein sequence ID" value="MED6137748.1"/>
    <property type="molecule type" value="Genomic_DNA"/>
</dbReference>
<sequence length="109" mass="11945">MHRLRLDFPSRKSQDSSLEAAARAVTRRPKLLLDLASVGIPCCSAVFLLLFGPSPAVLLCHRPYHRLRLTVTISTSPASSPEASARAVTRLLMIGSHILISLSRRNSSR</sequence>
<keyword evidence="1" id="KW-0812">Transmembrane</keyword>
<evidence type="ECO:0000313" key="2">
    <source>
        <dbReference type="EMBL" id="MED6137748.1"/>
    </source>
</evidence>
<comment type="caution">
    <text evidence="2">The sequence shown here is derived from an EMBL/GenBank/DDBJ whole genome shotgun (WGS) entry which is preliminary data.</text>
</comment>